<proteinExistence type="predicted"/>
<evidence type="ECO:0000256" key="1">
    <source>
        <dbReference type="SAM" id="MobiDB-lite"/>
    </source>
</evidence>
<feature type="compositionally biased region" description="Polar residues" evidence="1">
    <location>
        <begin position="76"/>
        <end position="85"/>
    </location>
</feature>
<accession>A0A1R3GNP4</accession>
<gene>
    <name evidence="2" type="ORF">COLO4_34084</name>
</gene>
<sequence>MSSSGNENSSPIQAHRRTILVRPAGTAAEGSRRAIPRGTPIRRPIIRVMSSRPTRVKRNRAQVAAEEMLYAFPTDEGTSNNNGSHNNEDGKNPNADEAN</sequence>
<dbReference type="EMBL" id="AWUE01022071">
    <property type="protein sequence ID" value="OMO59728.1"/>
    <property type="molecule type" value="Genomic_DNA"/>
</dbReference>
<evidence type="ECO:0000313" key="2">
    <source>
        <dbReference type="EMBL" id="OMO59728.1"/>
    </source>
</evidence>
<organism evidence="2 3">
    <name type="scientific">Corchorus olitorius</name>
    <dbReference type="NCBI Taxonomy" id="93759"/>
    <lineage>
        <taxon>Eukaryota</taxon>
        <taxon>Viridiplantae</taxon>
        <taxon>Streptophyta</taxon>
        <taxon>Embryophyta</taxon>
        <taxon>Tracheophyta</taxon>
        <taxon>Spermatophyta</taxon>
        <taxon>Magnoliopsida</taxon>
        <taxon>eudicotyledons</taxon>
        <taxon>Gunneridae</taxon>
        <taxon>Pentapetalae</taxon>
        <taxon>rosids</taxon>
        <taxon>malvids</taxon>
        <taxon>Malvales</taxon>
        <taxon>Malvaceae</taxon>
        <taxon>Grewioideae</taxon>
        <taxon>Apeibeae</taxon>
        <taxon>Corchorus</taxon>
    </lineage>
</organism>
<name>A0A1R3GNP4_9ROSI</name>
<keyword evidence="3" id="KW-1185">Reference proteome</keyword>
<comment type="caution">
    <text evidence="2">The sequence shown here is derived from an EMBL/GenBank/DDBJ whole genome shotgun (WGS) entry which is preliminary data.</text>
</comment>
<feature type="region of interest" description="Disordered" evidence="1">
    <location>
        <begin position="72"/>
        <end position="99"/>
    </location>
</feature>
<dbReference type="AlphaFoldDB" id="A0A1R3GNP4"/>
<dbReference type="Proteomes" id="UP000187203">
    <property type="component" value="Unassembled WGS sequence"/>
</dbReference>
<evidence type="ECO:0000313" key="3">
    <source>
        <dbReference type="Proteomes" id="UP000187203"/>
    </source>
</evidence>
<reference evidence="3" key="1">
    <citation type="submission" date="2013-09" db="EMBL/GenBank/DDBJ databases">
        <title>Corchorus olitorius genome sequencing.</title>
        <authorList>
            <person name="Alam M."/>
            <person name="Haque M.S."/>
            <person name="Islam M.S."/>
            <person name="Emdad E.M."/>
            <person name="Islam M.M."/>
            <person name="Ahmed B."/>
            <person name="Halim A."/>
            <person name="Hossen Q.M.M."/>
            <person name="Hossain M.Z."/>
            <person name="Ahmed R."/>
            <person name="Khan M.M."/>
            <person name="Islam R."/>
            <person name="Rashid M.M."/>
            <person name="Khan S.A."/>
            <person name="Rahman M.S."/>
            <person name="Alam M."/>
            <person name="Yahiya A.S."/>
            <person name="Khan M.S."/>
            <person name="Azam M.S."/>
            <person name="Haque T."/>
            <person name="Lashkar M.Z.H."/>
            <person name="Akhand A.I."/>
            <person name="Morshed G."/>
            <person name="Roy S."/>
            <person name="Uddin K.S."/>
            <person name="Rabeya T."/>
            <person name="Hossain A.S."/>
            <person name="Chowdhury A."/>
            <person name="Snigdha A.R."/>
            <person name="Mortoza M.S."/>
            <person name="Matin S.A."/>
            <person name="Hoque S.M.E."/>
            <person name="Islam M.K."/>
            <person name="Roy D.K."/>
            <person name="Haider R."/>
            <person name="Moosa M.M."/>
            <person name="Elias S.M."/>
            <person name="Hasan A.M."/>
            <person name="Jahan S."/>
            <person name="Shafiuddin M."/>
            <person name="Mahmood N."/>
            <person name="Shommy N.S."/>
        </authorList>
    </citation>
    <scope>NUCLEOTIDE SEQUENCE [LARGE SCALE GENOMIC DNA]</scope>
    <source>
        <strain evidence="3">cv. O-4</strain>
    </source>
</reference>
<protein>
    <submittedName>
        <fullName evidence="2">Uncharacterized protein</fullName>
    </submittedName>
</protein>